<accession>A0A7G6YHI4</accession>
<feature type="signal peptide" evidence="1">
    <location>
        <begin position="1"/>
        <end position="32"/>
    </location>
</feature>
<dbReference type="NCBIfam" id="NF045728">
    <property type="entry name" value="glycosyl_F510_1955"/>
    <property type="match status" value="1"/>
</dbReference>
<dbReference type="CDD" id="cd15482">
    <property type="entry name" value="Sialidase_non-viral"/>
    <property type="match status" value="1"/>
</dbReference>
<organism evidence="2 3">
    <name type="scientific">Leifsonia shinshuensis</name>
    <dbReference type="NCBI Taxonomy" id="150026"/>
    <lineage>
        <taxon>Bacteria</taxon>
        <taxon>Bacillati</taxon>
        <taxon>Actinomycetota</taxon>
        <taxon>Actinomycetes</taxon>
        <taxon>Micrococcales</taxon>
        <taxon>Microbacteriaceae</taxon>
        <taxon>Leifsonia</taxon>
    </lineage>
</organism>
<dbReference type="Proteomes" id="UP000515511">
    <property type="component" value="Plasmid unnamed1"/>
</dbReference>
<dbReference type="PROSITE" id="PS51257">
    <property type="entry name" value="PROKAR_LIPOPROTEIN"/>
    <property type="match status" value="1"/>
</dbReference>
<dbReference type="Gene3D" id="2.130.10.10">
    <property type="entry name" value="YVTN repeat-like/Quinoprotein amine dehydrogenase"/>
    <property type="match status" value="1"/>
</dbReference>
<evidence type="ECO:0000256" key="1">
    <source>
        <dbReference type="SAM" id="SignalP"/>
    </source>
</evidence>
<geneLocation type="plasmid" evidence="2 3">
    <name>unnamed1</name>
</geneLocation>
<dbReference type="EMBL" id="CP043642">
    <property type="protein sequence ID" value="QNE37949.1"/>
    <property type="molecule type" value="Genomic_DNA"/>
</dbReference>
<dbReference type="AlphaFoldDB" id="A0A7G6YHI4"/>
<gene>
    <name evidence="2" type="ORF">F1C12_21950</name>
</gene>
<dbReference type="KEGG" id="lse:F1C12_21950"/>
<dbReference type="InterPro" id="IPR015943">
    <property type="entry name" value="WD40/YVTN_repeat-like_dom_sf"/>
</dbReference>
<dbReference type="InterPro" id="IPR054817">
    <property type="entry name" value="Glycosyl_F510_1955-like"/>
</dbReference>
<keyword evidence="2" id="KW-0614">Plasmid</keyword>
<evidence type="ECO:0000313" key="2">
    <source>
        <dbReference type="EMBL" id="QNE37949.1"/>
    </source>
</evidence>
<sequence length="305" mass="31848">MRSRIRRHTSALIVSTLAVALLLSGCSATTPAAPRMNVLGHVHGLDATHGRIFAATHQGVWAIDAAKLGDGFATETTARVGDSSQDTMGFTIARSGVMFASGHPDPGNNPQQLPANLGLIQSLDAAQTWTTVSLAGHTDFHDLVTATTSDARVRIYGFDAAQQRVRISDDGGHTWHDGGTLSLRKLAVNPNGPDTLLATTQAGVQISRDAGMTFSALPGGPMLYLLAPVDAAPGQFVGVDVSKKIWATTDDGSTWARKGTFDTLPESLATVQGASRLWILGAHANGIVATADHGASWVTLIEGTP</sequence>
<keyword evidence="1" id="KW-0732">Signal</keyword>
<name>A0A7G6YHI4_9MICO</name>
<proteinExistence type="predicted"/>
<protein>
    <submittedName>
        <fullName evidence="2">Exo-alpha-sialidase</fullName>
    </submittedName>
</protein>
<evidence type="ECO:0000313" key="3">
    <source>
        <dbReference type="Proteomes" id="UP000515511"/>
    </source>
</evidence>
<dbReference type="SUPFAM" id="SSF110296">
    <property type="entry name" value="Oligoxyloglucan reducing end-specific cellobiohydrolase"/>
    <property type="match status" value="1"/>
</dbReference>
<reference evidence="3" key="1">
    <citation type="submission" date="2019-09" db="EMBL/GenBank/DDBJ databases">
        <title>Antimicrobial potential of Antarctic Bacteria.</title>
        <authorList>
            <person name="Benaud N."/>
            <person name="Edwards R.J."/>
            <person name="Ferrari B.C."/>
        </authorList>
    </citation>
    <scope>NUCLEOTIDE SEQUENCE [LARGE SCALE GENOMIC DNA]</scope>
    <source>
        <strain evidence="3">INR9</strain>
        <plasmid evidence="3">unnamed1</plasmid>
    </source>
</reference>
<dbReference type="RefSeq" id="WP_115697605.1">
    <property type="nucleotide sequence ID" value="NZ_CP043642.1"/>
</dbReference>
<feature type="chain" id="PRO_5028997194" evidence="1">
    <location>
        <begin position="33"/>
        <end position="305"/>
    </location>
</feature>